<dbReference type="Proteomes" id="UP000254802">
    <property type="component" value="Unassembled WGS sequence"/>
</dbReference>
<name>A0A378MW86_MANHA</name>
<organism evidence="1 2">
    <name type="scientific">Mannheimia haemolytica</name>
    <name type="common">Pasteurella haemolytica</name>
    <dbReference type="NCBI Taxonomy" id="75985"/>
    <lineage>
        <taxon>Bacteria</taxon>
        <taxon>Pseudomonadati</taxon>
        <taxon>Pseudomonadota</taxon>
        <taxon>Gammaproteobacteria</taxon>
        <taxon>Pasteurellales</taxon>
        <taxon>Pasteurellaceae</taxon>
        <taxon>Mannheimia</taxon>
    </lineage>
</organism>
<dbReference type="EMBL" id="UGPN01000002">
    <property type="protein sequence ID" value="STY60483.1"/>
    <property type="molecule type" value="Genomic_DNA"/>
</dbReference>
<accession>A0A378MW86</accession>
<proteinExistence type="predicted"/>
<evidence type="ECO:0000313" key="2">
    <source>
        <dbReference type="Proteomes" id="UP000254802"/>
    </source>
</evidence>
<evidence type="ECO:0000313" key="1">
    <source>
        <dbReference type="EMBL" id="STY60483.1"/>
    </source>
</evidence>
<reference evidence="1 2" key="1">
    <citation type="submission" date="2018-06" db="EMBL/GenBank/DDBJ databases">
        <authorList>
            <consortium name="Pathogen Informatics"/>
            <person name="Doyle S."/>
        </authorList>
    </citation>
    <scope>NUCLEOTIDE SEQUENCE [LARGE SCALE GENOMIC DNA]</scope>
    <source>
        <strain evidence="1 2">NCTC10638</strain>
    </source>
</reference>
<sequence>MQTKQNEWAGVIRQKGIDALIAQVAQSAKQAYHFKISSLVMPQKNITMGHSAK</sequence>
<dbReference type="AlphaFoldDB" id="A0A378MW86"/>
<gene>
    <name evidence="1" type="ORF">NCTC10638_01688</name>
</gene>
<protein>
    <submittedName>
        <fullName evidence="1">ABC transporter periplasmic binding protein MlaC</fullName>
    </submittedName>
</protein>